<dbReference type="InterPro" id="IPR007111">
    <property type="entry name" value="NACHT_NTPase"/>
</dbReference>
<evidence type="ECO:0000259" key="2">
    <source>
        <dbReference type="PROSITE" id="PS50837"/>
    </source>
</evidence>
<dbReference type="Proteomes" id="UP000722485">
    <property type="component" value="Unassembled WGS sequence"/>
</dbReference>
<evidence type="ECO:0000256" key="1">
    <source>
        <dbReference type="ARBA" id="ARBA00022737"/>
    </source>
</evidence>
<feature type="domain" description="NACHT" evidence="2">
    <location>
        <begin position="236"/>
        <end position="380"/>
    </location>
</feature>
<dbReference type="AlphaFoldDB" id="A0A9P5LCH7"/>
<organism evidence="3 4">
    <name type="scientific">Cylindrodendrum hubeiense</name>
    <dbReference type="NCBI Taxonomy" id="595255"/>
    <lineage>
        <taxon>Eukaryota</taxon>
        <taxon>Fungi</taxon>
        <taxon>Dikarya</taxon>
        <taxon>Ascomycota</taxon>
        <taxon>Pezizomycotina</taxon>
        <taxon>Sordariomycetes</taxon>
        <taxon>Hypocreomycetidae</taxon>
        <taxon>Hypocreales</taxon>
        <taxon>Nectriaceae</taxon>
        <taxon>Cylindrodendrum</taxon>
    </lineage>
</organism>
<keyword evidence="1" id="KW-0677">Repeat</keyword>
<dbReference type="PANTHER" id="PTHR10039">
    <property type="entry name" value="AMELOGENIN"/>
    <property type="match status" value="1"/>
</dbReference>
<dbReference type="PANTHER" id="PTHR10039:SF15">
    <property type="entry name" value="NACHT DOMAIN-CONTAINING PROTEIN"/>
    <property type="match status" value="1"/>
</dbReference>
<comment type="caution">
    <text evidence="3">The sequence shown here is derived from an EMBL/GenBank/DDBJ whole genome shotgun (WGS) entry which is preliminary data.</text>
</comment>
<dbReference type="InterPro" id="IPR056884">
    <property type="entry name" value="NPHP3-like_N"/>
</dbReference>
<gene>
    <name evidence="3" type="ORF">G7Z17_g4568</name>
</gene>
<dbReference type="Gene3D" id="3.40.50.300">
    <property type="entry name" value="P-loop containing nucleotide triphosphate hydrolases"/>
    <property type="match status" value="1"/>
</dbReference>
<dbReference type="Pfam" id="PF24883">
    <property type="entry name" value="NPHP3_N"/>
    <property type="match status" value="1"/>
</dbReference>
<protein>
    <recommendedName>
        <fullName evidence="2">NACHT domain-containing protein</fullName>
    </recommendedName>
</protein>
<name>A0A9P5LCH7_9HYPO</name>
<proteinExistence type="predicted"/>
<dbReference type="SUPFAM" id="SSF52540">
    <property type="entry name" value="P-loop containing nucleoside triphosphate hydrolases"/>
    <property type="match status" value="1"/>
</dbReference>
<evidence type="ECO:0000313" key="3">
    <source>
        <dbReference type="EMBL" id="KAF7552035.1"/>
    </source>
</evidence>
<dbReference type="OrthoDB" id="194358at2759"/>
<dbReference type="PROSITE" id="PS50837">
    <property type="entry name" value="NACHT"/>
    <property type="match status" value="1"/>
</dbReference>
<keyword evidence="4" id="KW-1185">Reference proteome</keyword>
<dbReference type="EMBL" id="JAANBB010000067">
    <property type="protein sequence ID" value="KAF7552035.1"/>
    <property type="molecule type" value="Genomic_DNA"/>
</dbReference>
<dbReference type="InterPro" id="IPR027417">
    <property type="entry name" value="P-loop_NTPase"/>
</dbReference>
<evidence type="ECO:0000313" key="4">
    <source>
        <dbReference type="Proteomes" id="UP000722485"/>
    </source>
</evidence>
<sequence length="605" mass="68127">MDPVSLSASIAGLVALADLVFRNAAKYVKGVRGSRQEVDDLLDEVKSVSLLLHNLSLVAFELESESATGEPGDEQSHNVKPHHLHGCQKILRRLETGLTGANENLRSSSGFTRLQRRLKWPFSSTETKEILQEVQRHNQTISLALAADSISQLRKCLARQEETTKRVKDLQVTAKKILDIEIKILLTAKRRRVLQLFSKVNPQSEFETAIKLRHPLTGLWLIDGPEFEEWYGSVNSRIWLTGIPGAGKSVIAGAIISECLQRTKTHSETAVAYFFCTYRDPRTHGSSNILSSLAAQLAQQNESAYRVLEEYYNDLQPDDHLSAGPTTEELIEVICEMCTSYNQVYLIIDGLDECGNQVEATLRDLLALAIIKGHEMITTAFLSRDEPQIRHRLEDHFDCIEMEAHTEDIQLYVASELEQRINSKRLRLRNIALKDHIMDRLVSGAKGMFRWVACQLDHICELPTDRARRDALEKLPPTLPASYERILMRLEDSDESVRDLVRNALQLISARGVEKLGFDEVCEALSISDHSNTLHDDETVEKYEVLQWCGSLVRTSNGDKTIEYAHYTVQEFLEDICPTHPKLSAYAVSDEKACSLLGPLCPGIV</sequence>
<reference evidence="3" key="1">
    <citation type="submission" date="2020-03" db="EMBL/GenBank/DDBJ databases">
        <title>Draft Genome Sequence of Cylindrodendrum hubeiense.</title>
        <authorList>
            <person name="Buettner E."/>
            <person name="Kellner H."/>
        </authorList>
    </citation>
    <scope>NUCLEOTIDE SEQUENCE</scope>
    <source>
        <strain evidence="3">IHI 201604</strain>
    </source>
</reference>
<accession>A0A9P5LCH7</accession>